<feature type="domain" description="G-protein coupled receptors family 1 profile" evidence="10">
    <location>
        <begin position="1"/>
        <end position="182"/>
    </location>
</feature>
<keyword evidence="3 9" id="KW-0812">Transmembrane</keyword>
<dbReference type="PRINTS" id="PR00237">
    <property type="entry name" value="GPCRRHODOPSN"/>
</dbReference>
<dbReference type="Proteomes" id="UP000728032">
    <property type="component" value="Unassembled WGS sequence"/>
</dbReference>
<comment type="subcellular location">
    <subcellularLocation>
        <location evidence="1">Membrane</location>
        <topology evidence="1">Multi-pass membrane protein</topology>
    </subcellularLocation>
</comment>
<gene>
    <name evidence="11" type="ORF">ONB1V03_LOCUS7950</name>
</gene>
<feature type="non-terminal residue" evidence="11">
    <location>
        <position position="1"/>
    </location>
</feature>
<evidence type="ECO:0000256" key="3">
    <source>
        <dbReference type="ARBA" id="ARBA00022692"/>
    </source>
</evidence>
<proteinExistence type="inferred from homology"/>
<dbReference type="Gene3D" id="1.20.1070.10">
    <property type="entry name" value="Rhodopsin 7-helix transmembrane proteins"/>
    <property type="match status" value="1"/>
</dbReference>
<keyword evidence="5" id="KW-0297">G-protein coupled receptor</keyword>
<dbReference type="PANTHER" id="PTHR45695:SF9">
    <property type="entry name" value="LEUCOKININ RECEPTOR"/>
    <property type="match status" value="1"/>
</dbReference>
<evidence type="ECO:0000256" key="7">
    <source>
        <dbReference type="ARBA" id="ARBA00023170"/>
    </source>
</evidence>
<feature type="transmembrane region" description="Helical" evidence="9">
    <location>
        <begin position="123"/>
        <end position="144"/>
    </location>
</feature>
<evidence type="ECO:0000313" key="11">
    <source>
        <dbReference type="EMBL" id="CAD7650712.1"/>
    </source>
</evidence>
<accession>A0A7R9QME1</accession>
<dbReference type="SUPFAM" id="SSF81321">
    <property type="entry name" value="Family A G protein-coupled receptor-like"/>
    <property type="match status" value="1"/>
</dbReference>
<evidence type="ECO:0000256" key="2">
    <source>
        <dbReference type="ARBA" id="ARBA00010663"/>
    </source>
</evidence>
<dbReference type="InterPro" id="IPR017452">
    <property type="entry name" value="GPCR_Rhodpsn_7TM"/>
</dbReference>
<evidence type="ECO:0000256" key="5">
    <source>
        <dbReference type="ARBA" id="ARBA00023040"/>
    </source>
</evidence>
<evidence type="ECO:0000256" key="6">
    <source>
        <dbReference type="ARBA" id="ARBA00023136"/>
    </source>
</evidence>
<keyword evidence="6 9" id="KW-0472">Membrane</keyword>
<dbReference type="GO" id="GO:0005886">
    <property type="term" value="C:plasma membrane"/>
    <property type="evidence" value="ECO:0007669"/>
    <property type="project" value="TreeGrafter"/>
</dbReference>
<dbReference type="GO" id="GO:0004930">
    <property type="term" value="F:G protein-coupled receptor activity"/>
    <property type="evidence" value="ECO:0007669"/>
    <property type="project" value="UniProtKB-KW"/>
</dbReference>
<keyword evidence="12" id="KW-1185">Reference proteome</keyword>
<evidence type="ECO:0000256" key="4">
    <source>
        <dbReference type="ARBA" id="ARBA00022989"/>
    </source>
</evidence>
<organism evidence="11">
    <name type="scientific">Oppiella nova</name>
    <dbReference type="NCBI Taxonomy" id="334625"/>
    <lineage>
        <taxon>Eukaryota</taxon>
        <taxon>Metazoa</taxon>
        <taxon>Ecdysozoa</taxon>
        <taxon>Arthropoda</taxon>
        <taxon>Chelicerata</taxon>
        <taxon>Arachnida</taxon>
        <taxon>Acari</taxon>
        <taxon>Acariformes</taxon>
        <taxon>Sarcoptiformes</taxon>
        <taxon>Oribatida</taxon>
        <taxon>Brachypylina</taxon>
        <taxon>Oppioidea</taxon>
        <taxon>Oppiidae</taxon>
        <taxon>Oppiella</taxon>
    </lineage>
</organism>
<dbReference type="PROSITE" id="PS50262">
    <property type="entry name" value="G_PROTEIN_RECEP_F1_2"/>
    <property type="match status" value="1"/>
</dbReference>
<dbReference type="OrthoDB" id="10037617at2759"/>
<feature type="transmembrane region" description="Helical" evidence="9">
    <location>
        <begin position="67"/>
        <end position="87"/>
    </location>
</feature>
<dbReference type="PANTHER" id="PTHR45695">
    <property type="entry name" value="LEUCOKININ RECEPTOR-RELATED"/>
    <property type="match status" value="1"/>
</dbReference>
<evidence type="ECO:0000256" key="8">
    <source>
        <dbReference type="ARBA" id="ARBA00023224"/>
    </source>
</evidence>
<dbReference type="EMBL" id="CAJPVJ010004283">
    <property type="protein sequence ID" value="CAG2168460.1"/>
    <property type="molecule type" value="Genomic_DNA"/>
</dbReference>
<sequence>YLAIIHPLRPNMALKYRSAIVLIGIWMLAIGLASPQLWATKTIPFTYDSHTYYKCREVASRVYSTTYSLIIFTITFMFPLITLSFVYGSIGFKMFRKQIPGLNFHPNNNSLVNKLKAVKISSVIVILFIVFWLPIQLYNLIIWYNPFLIIRALNYNMDAYIALFFVCHWISSAHSFVNPIIYGFMSDNFRVSVNP</sequence>
<comment type="similarity">
    <text evidence="2">Belongs to the G-protein coupled receptor 1 family.</text>
</comment>
<keyword evidence="4 9" id="KW-1133">Transmembrane helix</keyword>
<keyword evidence="8" id="KW-0807">Transducer</keyword>
<feature type="transmembrane region" description="Helical" evidence="9">
    <location>
        <begin position="19"/>
        <end position="39"/>
    </location>
</feature>
<evidence type="ECO:0000256" key="1">
    <source>
        <dbReference type="ARBA" id="ARBA00004141"/>
    </source>
</evidence>
<evidence type="ECO:0000256" key="9">
    <source>
        <dbReference type="SAM" id="Phobius"/>
    </source>
</evidence>
<evidence type="ECO:0000313" key="12">
    <source>
        <dbReference type="Proteomes" id="UP000728032"/>
    </source>
</evidence>
<dbReference type="AlphaFoldDB" id="A0A7R9QME1"/>
<evidence type="ECO:0000259" key="10">
    <source>
        <dbReference type="PROSITE" id="PS50262"/>
    </source>
</evidence>
<feature type="transmembrane region" description="Helical" evidence="9">
    <location>
        <begin position="159"/>
        <end position="182"/>
    </location>
</feature>
<dbReference type="InterPro" id="IPR000276">
    <property type="entry name" value="GPCR_Rhodpsn"/>
</dbReference>
<dbReference type="Pfam" id="PF00001">
    <property type="entry name" value="7tm_1"/>
    <property type="match status" value="1"/>
</dbReference>
<name>A0A7R9QME1_9ACAR</name>
<keyword evidence="7" id="KW-0675">Receptor</keyword>
<reference evidence="11" key="1">
    <citation type="submission" date="2020-11" db="EMBL/GenBank/DDBJ databases">
        <authorList>
            <person name="Tran Van P."/>
        </authorList>
    </citation>
    <scope>NUCLEOTIDE SEQUENCE</scope>
</reference>
<protein>
    <recommendedName>
        <fullName evidence="10">G-protein coupled receptors family 1 profile domain-containing protein</fullName>
    </recommendedName>
</protein>
<dbReference type="EMBL" id="OC919108">
    <property type="protein sequence ID" value="CAD7650712.1"/>
    <property type="molecule type" value="Genomic_DNA"/>
</dbReference>